<dbReference type="RefSeq" id="XP_046052440.1">
    <property type="nucleotide sequence ID" value="XM_046189912.1"/>
</dbReference>
<sequence length="198" mass="22437">MLLLFSTNCISKKHRQFLWLSPSRYPFGINIDVALWLATLFGTHSSRVLLYKASLDEDTNSVFGIFSNRDIARISNTRNRATKTSQFFRADMCRMMIFRGHCTRCDQPQTWVDLTQELSCLDAKNNGWFGGCRRGILVEEHDFNQECSICHEEDEGIGGLDDSHVMPYQQTPQTQSSLGKRAAGDRGGSSDGSKKQRT</sequence>
<dbReference type="GeneID" id="70219866"/>
<organism evidence="2 3">
    <name type="scientific">Fusarium redolens</name>
    <dbReference type="NCBI Taxonomy" id="48865"/>
    <lineage>
        <taxon>Eukaryota</taxon>
        <taxon>Fungi</taxon>
        <taxon>Dikarya</taxon>
        <taxon>Ascomycota</taxon>
        <taxon>Pezizomycotina</taxon>
        <taxon>Sordariomycetes</taxon>
        <taxon>Hypocreomycetidae</taxon>
        <taxon>Hypocreales</taxon>
        <taxon>Nectriaceae</taxon>
        <taxon>Fusarium</taxon>
        <taxon>Fusarium redolens species complex</taxon>
    </lineage>
</organism>
<dbReference type="EMBL" id="JAGMUX010000005">
    <property type="protein sequence ID" value="KAH7259732.1"/>
    <property type="molecule type" value="Genomic_DNA"/>
</dbReference>
<evidence type="ECO:0000256" key="1">
    <source>
        <dbReference type="SAM" id="MobiDB-lite"/>
    </source>
</evidence>
<evidence type="ECO:0000313" key="3">
    <source>
        <dbReference type="Proteomes" id="UP000720189"/>
    </source>
</evidence>
<dbReference type="Proteomes" id="UP000720189">
    <property type="component" value="Unassembled WGS sequence"/>
</dbReference>
<gene>
    <name evidence="2" type="ORF">BKA55DRAFT_537419</name>
</gene>
<keyword evidence="3" id="KW-1185">Reference proteome</keyword>
<dbReference type="OrthoDB" id="4739627at2759"/>
<comment type="caution">
    <text evidence="2">The sequence shown here is derived from an EMBL/GenBank/DDBJ whole genome shotgun (WGS) entry which is preliminary data.</text>
</comment>
<protein>
    <submittedName>
        <fullName evidence="2">Uncharacterized protein</fullName>
    </submittedName>
</protein>
<reference evidence="2" key="1">
    <citation type="journal article" date="2021" name="Nat. Commun.">
        <title>Genetic determinants of endophytism in the Arabidopsis root mycobiome.</title>
        <authorList>
            <person name="Mesny F."/>
            <person name="Miyauchi S."/>
            <person name="Thiergart T."/>
            <person name="Pickel B."/>
            <person name="Atanasova L."/>
            <person name="Karlsson M."/>
            <person name="Huettel B."/>
            <person name="Barry K.W."/>
            <person name="Haridas S."/>
            <person name="Chen C."/>
            <person name="Bauer D."/>
            <person name="Andreopoulos W."/>
            <person name="Pangilinan J."/>
            <person name="LaButti K."/>
            <person name="Riley R."/>
            <person name="Lipzen A."/>
            <person name="Clum A."/>
            <person name="Drula E."/>
            <person name="Henrissat B."/>
            <person name="Kohler A."/>
            <person name="Grigoriev I.V."/>
            <person name="Martin F.M."/>
            <person name="Hacquard S."/>
        </authorList>
    </citation>
    <scope>NUCLEOTIDE SEQUENCE</scope>
    <source>
        <strain evidence="2">MPI-CAGE-AT-0023</strain>
    </source>
</reference>
<dbReference type="AlphaFoldDB" id="A0A9P9HN77"/>
<feature type="region of interest" description="Disordered" evidence="1">
    <location>
        <begin position="160"/>
        <end position="198"/>
    </location>
</feature>
<evidence type="ECO:0000313" key="2">
    <source>
        <dbReference type="EMBL" id="KAH7259732.1"/>
    </source>
</evidence>
<feature type="compositionally biased region" description="Polar residues" evidence="1">
    <location>
        <begin position="168"/>
        <end position="178"/>
    </location>
</feature>
<accession>A0A9P9HN77</accession>
<name>A0A9P9HN77_FUSRE</name>
<proteinExistence type="predicted"/>